<dbReference type="Proteomes" id="UP000789375">
    <property type="component" value="Unassembled WGS sequence"/>
</dbReference>
<gene>
    <name evidence="1" type="ORF">FMOSSE_LOCUS13047</name>
</gene>
<proteinExistence type="predicted"/>
<evidence type="ECO:0000313" key="2">
    <source>
        <dbReference type="Proteomes" id="UP000789375"/>
    </source>
</evidence>
<sequence>MAPLKSATSVTFKSTEFVPKASSVGLIFWQPTINFEFGQCPAIWKEFEKFVAMFESVKLCKY</sequence>
<name>A0A9N9HGD5_FUNMO</name>
<dbReference type="EMBL" id="CAJVPP010007056">
    <property type="protein sequence ID" value="CAG8684139.1"/>
    <property type="molecule type" value="Genomic_DNA"/>
</dbReference>
<evidence type="ECO:0000313" key="1">
    <source>
        <dbReference type="EMBL" id="CAG8684139.1"/>
    </source>
</evidence>
<accession>A0A9N9HGD5</accession>
<comment type="caution">
    <text evidence="1">The sequence shown here is derived from an EMBL/GenBank/DDBJ whole genome shotgun (WGS) entry which is preliminary data.</text>
</comment>
<organism evidence="1 2">
    <name type="scientific">Funneliformis mosseae</name>
    <name type="common">Endomycorrhizal fungus</name>
    <name type="synonym">Glomus mosseae</name>
    <dbReference type="NCBI Taxonomy" id="27381"/>
    <lineage>
        <taxon>Eukaryota</taxon>
        <taxon>Fungi</taxon>
        <taxon>Fungi incertae sedis</taxon>
        <taxon>Mucoromycota</taxon>
        <taxon>Glomeromycotina</taxon>
        <taxon>Glomeromycetes</taxon>
        <taxon>Glomerales</taxon>
        <taxon>Glomeraceae</taxon>
        <taxon>Funneliformis</taxon>
    </lineage>
</organism>
<keyword evidence="2" id="KW-1185">Reference proteome</keyword>
<reference evidence="1" key="1">
    <citation type="submission" date="2021-06" db="EMBL/GenBank/DDBJ databases">
        <authorList>
            <person name="Kallberg Y."/>
            <person name="Tangrot J."/>
            <person name="Rosling A."/>
        </authorList>
    </citation>
    <scope>NUCLEOTIDE SEQUENCE</scope>
    <source>
        <strain evidence="1">87-6 pot B 2015</strain>
    </source>
</reference>
<protein>
    <submittedName>
        <fullName evidence="1">15055_t:CDS:1</fullName>
    </submittedName>
</protein>
<dbReference type="AlphaFoldDB" id="A0A9N9HGD5"/>